<dbReference type="Pfam" id="PF16913">
    <property type="entry name" value="PUNUT"/>
    <property type="match status" value="1"/>
</dbReference>
<dbReference type="GO" id="GO:0015211">
    <property type="term" value="F:purine nucleoside transmembrane transporter activity"/>
    <property type="evidence" value="ECO:0007669"/>
    <property type="project" value="UniProtKB-UniRule"/>
</dbReference>
<evidence type="ECO:0000256" key="4">
    <source>
        <dbReference type="ARBA" id="ARBA00022989"/>
    </source>
</evidence>
<evidence type="ECO:0000313" key="8">
    <source>
        <dbReference type="EMBL" id="KAK1632756.1"/>
    </source>
</evidence>
<protein>
    <recommendedName>
        <fullName evidence="6">Probable purine permease</fullName>
    </recommendedName>
</protein>
<feature type="compositionally biased region" description="Basic and acidic residues" evidence="7">
    <location>
        <begin position="247"/>
        <end position="263"/>
    </location>
</feature>
<dbReference type="GO" id="GO:0005345">
    <property type="term" value="F:purine nucleobase transmembrane transporter activity"/>
    <property type="evidence" value="ECO:0007669"/>
    <property type="project" value="UniProtKB-UniRule"/>
</dbReference>
<dbReference type="InterPro" id="IPR030182">
    <property type="entry name" value="PUP_plant"/>
</dbReference>
<comment type="caution">
    <text evidence="6">Lacks conserved residue(s) required for the propagation of feature annotation.</text>
</comment>
<name>A0AAD8RZG3_LOLMU</name>
<gene>
    <name evidence="8" type="ORF">QYE76_007071</name>
</gene>
<keyword evidence="3 6" id="KW-0812">Transmembrane</keyword>
<evidence type="ECO:0000256" key="6">
    <source>
        <dbReference type="RuleBase" id="RU368015"/>
    </source>
</evidence>
<keyword evidence="2 6" id="KW-0813">Transport</keyword>
<evidence type="ECO:0000313" key="9">
    <source>
        <dbReference type="Proteomes" id="UP001231189"/>
    </source>
</evidence>
<evidence type="ECO:0000256" key="1">
    <source>
        <dbReference type="ARBA" id="ARBA00006213"/>
    </source>
</evidence>
<feature type="region of interest" description="Disordered" evidence="7">
    <location>
        <begin position="232"/>
        <end position="264"/>
    </location>
</feature>
<feature type="region of interest" description="Disordered" evidence="7">
    <location>
        <begin position="114"/>
        <end position="142"/>
    </location>
</feature>
<feature type="compositionally biased region" description="Gly residues" evidence="7">
    <location>
        <begin position="233"/>
        <end position="246"/>
    </location>
</feature>
<comment type="subcellular location">
    <subcellularLocation>
        <location evidence="6">Membrane</location>
        <topology evidence="6">Multi-pass membrane protein</topology>
    </subcellularLocation>
</comment>
<accession>A0AAD8RZG3</accession>
<proteinExistence type="inferred from homology"/>
<keyword evidence="5 6" id="KW-0472">Membrane</keyword>
<dbReference type="EMBL" id="JAUUTY010000005">
    <property type="protein sequence ID" value="KAK1632756.1"/>
    <property type="molecule type" value="Genomic_DNA"/>
</dbReference>
<feature type="transmembrane region" description="Helical" evidence="6">
    <location>
        <begin position="32"/>
        <end position="54"/>
    </location>
</feature>
<comment type="caution">
    <text evidence="8">The sequence shown here is derived from an EMBL/GenBank/DDBJ whole genome shotgun (WGS) entry which is preliminary data.</text>
</comment>
<dbReference type="Proteomes" id="UP001231189">
    <property type="component" value="Unassembled WGS sequence"/>
</dbReference>
<evidence type="ECO:0000256" key="7">
    <source>
        <dbReference type="SAM" id="MobiDB-lite"/>
    </source>
</evidence>
<comment type="similarity">
    <text evidence="1 6">Belongs to the purine permeases (TC 2.A.7.14) family.</text>
</comment>
<sequence>MEENSEVTSRCAEASKIISASTSTYRSKPGSFWALLVLSAGAMLTAFPASSLLSRLYYSGGGQSKWILSWSAVAGWPIPALLLLLLPPARRASPTGRRRQSCCLWYALQTSSRSRQPHDGAIDGERHRGHHRQRGDRGAGLGLDRYPGVTGKQYALGFVLDVAGSALHGLIFALSELAFVTHLAAAGNNDGGASSSGRIRGDADGAAVFSARGEEGRVRDGVGVVGGDIPAGSAGGDGSGVPGVDGAGRRAERGEGAGDERGGGDLVFHDPMSGFKIVSLVITVWGFGSYVVGHSAQPESVQSISKLQANHELILLMKEV</sequence>
<evidence type="ECO:0000256" key="3">
    <source>
        <dbReference type="ARBA" id="ARBA00022692"/>
    </source>
</evidence>
<dbReference type="AlphaFoldDB" id="A0AAD8RZG3"/>
<feature type="compositionally biased region" description="Basic and acidic residues" evidence="7">
    <location>
        <begin position="116"/>
        <end position="126"/>
    </location>
</feature>
<dbReference type="PANTHER" id="PTHR31376">
    <property type="entry name" value="OS09G0467300 PROTEIN-RELATED"/>
    <property type="match status" value="1"/>
</dbReference>
<evidence type="ECO:0000256" key="5">
    <source>
        <dbReference type="ARBA" id="ARBA00023136"/>
    </source>
</evidence>
<dbReference type="GO" id="GO:0016020">
    <property type="term" value="C:membrane"/>
    <property type="evidence" value="ECO:0007669"/>
    <property type="project" value="UniProtKB-SubCell"/>
</dbReference>
<keyword evidence="9" id="KW-1185">Reference proteome</keyword>
<keyword evidence="4 6" id="KW-1133">Transmembrane helix</keyword>
<reference evidence="8" key="1">
    <citation type="submission" date="2023-07" db="EMBL/GenBank/DDBJ databases">
        <title>A chromosome-level genome assembly of Lolium multiflorum.</title>
        <authorList>
            <person name="Chen Y."/>
            <person name="Copetti D."/>
            <person name="Kolliker R."/>
            <person name="Studer B."/>
        </authorList>
    </citation>
    <scope>NUCLEOTIDE SEQUENCE</scope>
    <source>
        <strain evidence="8">02402/16</strain>
        <tissue evidence="8">Leaf</tissue>
    </source>
</reference>
<organism evidence="8 9">
    <name type="scientific">Lolium multiflorum</name>
    <name type="common">Italian ryegrass</name>
    <name type="synonym">Lolium perenne subsp. multiflorum</name>
    <dbReference type="NCBI Taxonomy" id="4521"/>
    <lineage>
        <taxon>Eukaryota</taxon>
        <taxon>Viridiplantae</taxon>
        <taxon>Streptophyta</taxon>
        <taxon>Embryophyta</taxon>
        <taxon>Tracheophyta</taxon>
        <taxon>Spermatophyta</taxon>
        <taxon>Magnoliopsida</taxon>
        <taxon>Liliopsida</taxon>
        <taxon>Poales</taxon>
        <taxon>Poaceae</taxon>
        <taxon>BOP clade</taxon>
        <taxon>Pooideae</taxon>
        <taxon>Poodae</taxon>
        <taxon>Poeae</taxon>
        <taxon>Poeae Chloroplast Group 2 (Poeae type)</taxon>
        <taxon>Loliodinae</taxon>
        <taxon>Loliinae</taxon>
        <taxon>Lolium</taxon>
    </lineage>
</organism>
<feature type="transmembrane region" description="Helical" evidence="6">
    <location>
        <begin position="66"/>
        <end position="89"/>
    </location>
</feature>
<evidence type="ECO:0000256" key="2">
    <source>
        <dbReference type="ARBA" id="ARBA00022448"/>
    </source>
</evidence>
<dbReference type="PANTHER" id="PTHR31376:SF10">
    <property type="entry name" value="PURINE PERMEASE 5-RELATED"/>
    <property type="match status" value="1"/>
</dbReference>